<keyword evidence="1" id="KW-0472">Membrane</keyword>
<proteinExistence type="predicted"/>
<accession>A0A1I1TV29</accession>
<evidence type="ECO:0000256" key="1">
    <source>
        <dbReference type="SAM" id="Phobius"/>
    </source>
</evidence>
<dbReference type="EMBL" id="FOMT01000001">
    <property type="protein sequence ID" value="SFD62501.1"/>
    <property type="molecule type" value="Genomic_DNA"/>
</dbReference>
<gene>
    <name evidence="2" type="ORF">SAMN05216378_0707</name>
</gene>
<feature type="transmembrane region" description="Helical" evidence="1">
    <location>
        <begin position="34"/>
        <end position="51"/>
    </location>
</feature>
<keyword evidence="1" id="KW-1133">Transmembrane helix</keyword>
<reference evidence="3" key="1">
    <citation type="submission" date="2016-10" db="EMBL/GenBank/DDBJ databases">
        <authorList>
            <person name="Varghese N."/>
            <person name="Submissions S."/>
        </authorList>
    </citation>
    <scope>NUCLEOTIDE SEQUENCE [LARGE SCALE GENOMIC DNA]</scope>
    <source>
        <strain evidence="3">CGMCC 1.10784</strain>
    </source>
</reference>
<dbReference type="STRING" id="1045775.SAMN05216378_0707"/>
<evidence type="ECO:0000313" key="3">
    <source>
        <dbReference type="Proteomes" id="UP000198855"/>
    </source>
</evidence>
<dbReference type="AlphaFoldDB" id="A0A1I1TV29"/>
<name>A0A1I1TV29_9BACL</name>
<protein>
    <submittedName>
        <fullName evidence="2">Uncharacterized protein</fullName>
    </submittedName>
</protein>
<keyword evidence="3" id="KW-1185">Reference proteome</keyword>
<organism evidence="2 3">
    <name type="scientific">Paenibacillus catalpae</name>
    <dbReference type="NCBI Taxonomy" id="1045775"/>
    <lineage>
        <taxon>Bacteria</taxon>
        <taxon>Bacillati</taxon>
        <taxon>Bacillota</taxon>
        <taxon>Bacilli</taxon>
        <taxon>Bacillales</taxon>
        <taxon>Paenibacillaceae</taxon>
        <taxon>Paenibacillus</taxon>
    </lineage>
</organism>
<feature type="transmembrane region" description="Helical" evidence="1">
    <location>
        <begin position="86"/>
        <end position="107"/>
    </location>
</feature>
<sequence>MPYSGKGTARLQLLRFGKAMEEDFDLEESIWKKIWWIAFYAITAGILLGLFTTITSPIKYVCSLVALYVAIKCFKRFSTWGPRISFIVSAIIVYFATALVIAIVIYLRDNPMPAG</sequence>
<keyword evidence="1" id="KW-0812">Transmembrane</keyword>
<evidence type="ECO:0000313" key="2">
    <source>
        <dbReference type="EMBL" id="SFD62501.1"/>
    </source>
</evidence>
<dbReference type="Proteomes" id="UP000198855">
    <property type="component" value="Unassembled WGS sequence"/>
</dbReference>